<keyword evidence="1" id="KW-0812">Transmembrane</keyword>
<name>A0AAP2YWF5_9EURY</name>
<dbReference type="EMBL" id="JAOPKA010000002">
    <property type="protein sequence ID" value="MCU4740756.1"/>
    <property type="molecule type" value="Genomic_DNA"/>
</dbReference>
<organism evidence="2 3">
    <name type="scientific">Natronoglomus mannanivorans</name>
    <dbReference type="NCBI Taxonomy" id="2979990"/>
    <lineage>
        <taxon>Archaea</taxon>
        <taxon>Methanobacteriati</taxon>
        <taxon>Methanobacteriota</taxon>
        <taxon>Stenosarchaea group</taxon>
        <taxon>Halobacteria</taxon>
        <taxon>Halobacteriales</taxon>
        <taxon>Natrialbaceae</taxon>
        <taxon>Natronoglomus</taxon>
    </lineage>
</organism>
<feature type="transmembrane region" description="Helical" evidence="1">
    <location>
        <begin position="119"/>
        <end position="135"/>
    </location>
</feature>
<accession>A0AAP2YWF5</accession>
<sequence length="177" mass="18975">MGDFARGLVVPFFAALFPAVWYINRDVASEHHPPEPSTSNIVLSIVAALVGAAVFAVLGSLVVRSLCRDANHPWLRRVLVLDRRSLAVYGTLILGLFAWSLTEMAGLGPSWLSGVLEPVFYLAAVPLLLLGPIAIHSYPAVVLGLALSAIWLSLLSTVVAGVLERRLGSASEWGHRT</sequence>
<proteinExistence type="predicted"/>
<dbReference type="Proteomes" id="UP001321018">
    <property type="component" value="Unassembled WGS sequence"/>
</dbReference>
<protein>
    <submittedName>
        <fullName evidence="2">Uncharacterized protein</fullName>
    </submittedName>
</protein>
<comment type="caution">
    <text evidence="2">The sequence shown here is derived from an EMBL/GenBank/DDBJ whole genome shotgun (WGS) entry which is preliminary data.</text>
</comment>
<keyword evidence="1" id="KW-1133">Transmembrane helix</keyword>
<gene>
    <name evidence="2" type="ORF">OB960_05005</name>
</gene>
<feature type="transmembrane region" description="Helical" evidence="1">
    <location>
        <begin position="142"/>
        <end position="163"/>
    </location>
</feature>
<keyword evidence="1" id="KW-0472">Membrane</keyword>
<feature type="transmembrane region" description="Helical" evidence="1">
    <location>
        <begin position="86"/>
        <end position="107"/>
    </location>
</feature>
<evidence type="ECO:0000313" key="2">
    <source>
        <dbReference type="EMBL" id="MCU4740756.1"/>
    </source>
</evidence>
<dbReference type="AlphaFoldDB" id="A0AAP2YWF5"/>
<evidence type="ECO:0000313" key="3">
    <source>
        <dbReference type="Proteomes" id="UP001321018"/>
    </source>
</evidence>
<reference evidence="2" key="1">
    <citation type="submission" date="2022-09" db="EMBL/GenBank/DDBJ databases">
        <title>Enrichment on poylsaccharides allowed isolation of novel metabolic and taxonomic groups of Haloarchaea.</title>
        <authorList>
            <person name="Sorokin D.Y."/>
            <person name="Elcheninov A.G."/>
            <person name="Khizhniak T.V."/>
            <person name="Kolganova T.V."/>
            <person name="Kublanov I.V."/>
        </authorList>
    </citation>
    <scope>NUCLEOTIDE SEQUENCE</scope>
    <source>
        <strain evidence="2">AArc-xg1-1</strain>
    </source>
</reference>
<dbReference type="RefSeq" id="WP_338002596.1">
    <property type="nucleotide sequence ID" value="NZ_JAOPKA010000002.1"/>
</dbReference>
<feature type="transmembrane region" description="Helical" evidence="1">
    <location>
        <begin position="41"/>
        <end position="66"/>
    </location>
</feature>
<evidence type="ECO:0000256" key="1">
    <source>
        <dbReference type="SAM" id="Phobius"/>
    </source>
</evidence>